<evidence type="ECO:0000313" key="3">
    <source>
        <dbReference type="Proteomes" id="UP000594263"/>
    </source>
</evidence>
<dbReference type="PANTHER" id="PTHR33825:SF4">
    <property type="entry name" value="OS05G0137600 PROTEIN"/>
    <property type="match status" value="1"/>
</dbReference>
<keyword evidence="1" id="KW-0812">Transmembrane</keyword>
<keyword evidence="3" id="KW-1185">Reference proteome</keyword>
<feature type="transmembrane region" description="Helical" evidence="1">
    <location>
        <begin position="83"/>
        <end position="109"/>
    </location>
</feature>
<reference evidence="2" key="1">
    <citation type="submission" date="2021-01" db="UniProtKB">
        <authorList>
            <consortium name="EnsemblPlants"/>
        </authorList>
    </citation>
    <scope>IDENTIFICATION</scope>
</reference>
<proteinExistence type="predicted"/>
<keyword evidence="1" id="KW-1133">Transmembrane helix</keyword>
<name>A0A7N0UBP6_KALFE</name>
<dbReference type="Gramene" id="Kaladp0059s0326.1.v1.1">
    <property type="protein sequence ID" value="Kaladp0059s0326.1.v1.1"/>
    <property type="gene ID" value="Kaladp0059s0326.v1.1"/>
</dbReference>
<dbReference type="PANTHER" id="PTHR33825">
    <property type="entry name" value="CHITINASE-LIKE PROTEIN"/>
    <property type="match status" value="1"/>
</dbReference>
<keyword evidence="1" id="KW-0472">Membrane</keyword>
<evidence type="ECO:0000313" key="2">
    <source>
        <dbReference type="EnsemblPlants" id="Kaladp0059s0326.1.v1.1"/>
    </source>
</evidence>
<dbReference type="EnsemblPlants" id="Kaladp0059s0326.1.v1.1">
    <property type="protein sequence ID" value="Kaladp0059s0326.1.v1.1"/>
    <property type="gene ID" value="Kaladp0059s0326.v1.1"/>
</dbReference>
<evidence type="ECO:0000256" key="1">
    <source>
        <dbReference type="SAM" id="Phobius"/>
    </source>
</evidence>
<organism evidence="2 3">
    <name type="scientific">Kalanchoe fedtschenkoi</name>
    <name type="common">Lavender scallops</name>
    <name type="synonym">South American air plant</name>
    <dbReference type="NCBI Taxonomy" id="63787"/>
    <lineage>
        <taxon>Eukaryota</taxon>
        <taxon>Viridiplantae</taxon>
        <taxon>Streptophyta</taxon>
        <taxon>Embryophyta</taxon>
        <taxon>Tracheophyta</taxon>
        <taxon>Spermatophyta</taxon>
        <taxon>Magnoliopsida</taxon>
        <taxon>eudicotyledons</taxon>
        <taxon>Gunneridae</taxon>
        <taxon>Pentapetalae</taxon>
        <taxon>Saxifragales</taxon>
        <taxon>Crassulaceae</taxon>
        <taxon>Kalanchoe</taxon>
    </lineage>
</organism>
<protein>
    <submittedName>
        <fullName evidence="2">Uncharacterized protein</fullName>
    </submittedName>
</protein>
<accession>A0A7N0UBP6</accession>
<sequence>MSRSCSALSPIPPAARLADSNRRQAEKRRVSYSILCSASSGNKAPPSDSVTYATTSAGNLYSCVAPVPSFSLSQPRLELGLSAVSFALAAVFGSFLSLGVISIAAMGAFKRLGISASRLEKVVAREVPGTLLSLRLSGMEISGVTQHLSSIRRVVSGADRRQP</sequence>
<dbReference type="Proteomes" id="UP000594263">
    <property type="component" value="Unplaced"/>
</dbReference>
<dbReference type="AlphaFoldDB" id="A0A7N0UBP6"/>